<feature type="non-terminal residue" evidence="2">
    <location>
        <position position="52"/>
    </location>
</feature>
<sequence>MKFAVTAVIIGAAVGFAAPAQADPAYDRDPDTNFAHELHTYGIYGQKDYNAW</sequence>
<reference evidence="3" key="1">
    <citation type="journal article" date="2016" name="Genome Announc.">
        <title>Draft Genome Sequences of Five Rapidly Growing Mycobacterium Species, M. thermoresistibile, M. fortuitum subsp. acetamidolyticum, M. canariasense, M. brisbanense, and M. novocastrense.</title>
        <authorList>
            <person name="Katahira K."/>
            <person name="Ogura Y."/>
            <person name="Gotoh Y."/>
            <person name="Hayashi T."/>
        </authorList>
    </citation>
    <scope>NUCLEOTIDE SEQUENCE [LARGE SCALE GENOMIC DNA]</scope>
    <source>
        <strain evidence="3">JCM15298</strain>
    </source>
</reference>
<accession>A0A100WET1</accession>
<keyword evidence="1" id="KW-0732">Signal</keyword>
<proteinExistence type="predicted"/>
<organism evidence="2 3">
    <name type="scientific">Mycolicibacterium canariasense</name>
    <name type="common">Mycobacterium canariasense</name>
    <dbReference type="NCBI Taxonomy" id="228230"/>
    <lineage>
        <taxon>Bacteria</taxon>
        <taxon>Bacillati</taxon>
        <taxon>Actinomycetota</taxon>
        <taxon>Actinomycetes</taxon>
        <taxon>Mycobacteriales</taxon>
        <taxon>Mycobacteriaceae</taxon>
        <taxon>Mycolicibacterium</taxon>
    </lineage>
</organism>
<dbReference type="AlphaFoldDB" id="A0A100WET1"/>
<feature type="signal peptide" evidence="1">
    <location>
        <begin position="1"/>
        <end position="22"/>
    </location>
</feature>
<comment type="caution">
    <text evidence="2">The sequence shown here is derived from an EMBL/GenBank/DDBJ whole genome shotgun (WGS) entry which is preliminary data.</text>
</comment>
<gene>
    <name evidence="2" type="ORF">RMCC_3831</name>
</gene>
<evidence type="ECO:0000313" key="3">
    <source>
        <dbReference type="Proteomes" id="UP000069443"/>
    </source>
</evidence>
<keyword evidence="3" id="KW-1185">Reference proteome</keyword>
<feature type="chain" id="PRO_5007090119" evidence="1">
    <location>
        <begin position="23"/>
        <end position="52"/>
    </location>
</feature>
<protein>
    <submittedName>
        <fullName evidence="2">Uncharacterized protein</fullName>
    </submittedName>
</protein>
<dbReference type="EMBL" id="BCSY01000062">
    <property type="protein sequence ID" value="GAS96865.1"/>
    <property type="molecule type" value="Genomic_DNA"/>
</dbReference>
<dbReference type="Proteomes" id="UP000069443">
    <property type="component" value="Unassembled WGS sequence"/>
</dbReference>
<evidence type="ECO:0000256" key="1">
    <source>
        <dbReference type="SAM" id="SignalP"/>
    </source>
</evidence>
<reference evidence="3" key="2">
    <citation type="submission" date="2016-02" db="EMBL/GenBank/DDBJ databases">
        <title>Draft genome sequence of five rapidly growing Mycobacterium species.</title>
        <authorList>
            <person name="Katahira K."/>
            <person name="Gotou Y."/>
            <person name="Iida K."/>
            <person name="Ogura Y."/>
            <person name="Hayashi T."/>
        </authorList>
    </citation>
    <scope>NUCLEOTIDE SEQUENCE [LARGE SCALE GENOMIC DNA]</scope>
    <source>
        <strain evidence="3">JCM15298</strain>
    </source>
</reference>
<name>A0A100WET1_MYCCR</name>
<evidence type="ECO:0000313" key="2">
    <source>
        <dbReference type="EMBL" id="GAS96865.1"/>
    </source>
</evidence>